<evidence type="ECO:0000313" key="4">
    <source>
        <dbReference type="Proteomes" id="UP000590511"/>
    </source>
</evidence>
<name>A0A7W7HRC6_9ACTN</name>
<dbReference type="EMBL" id="BOMP01000192">
    <property type="protein sequence ID" value="GIE46196.1"/>
    <property type="molecule type" value="Genomic_DNA"/>
</dbReference>
<dbReference type="Proteomes" id="UP000631312">
    <property type="component" value="Unassembled WGS sequence"/>
</dbReference>
<keyword evidence="5" id="KW-1185">Reference proteome</keyword>
<reference evidence="3 4" key="1">
    <citation type="submission" date="2020-08" db="EMBL/GenBank/DDBJ databases">
        <title>Sequencing the genomes of 1000 actinobacteria strains.</title>
        <authorList>
            <person name="Klenk H.-P."/>
        </authorList>
    </citation>
    <scope>NUCLEOTIDE SEQUENCE [LARGE SCALE GENOMIC DNA]</scope>
    <source>
        <strain evidence="3 4">DSM 43150</strain>
    </source>
</reference>
<protein>
    <submittedName>
        <fullName evidence="3">Uncharacterized protein</fullName>
    </submittedName>
</protein>
<keyword evidence="1" id="KW-1133">Transmembrane helix</keyword>
<dbReference type="AlphaFoldDB" id="A0A7W7HRC6"/>
<evidence type="ECO:0000313" key="3">
    <source>
        <dbReference type="EMBL" id="MBB4755308.1"/>
    </source>
</evidence>
<gene>
    <name evidence="2" type="ORF">Alo02nite_90940</name>
    <name evidence="3" type="ORF">BJ964_009579</name>
</gene>
<accession>A0A7W7HRC6</accession>
<feature type="transmembrane region" description="Helical" evidence="1">
    <location>
        <begin position="41"/>
        <end position="66"/>
    </location>
</feature>
<keyword evidence="1" id="KW-0472">Membrane</keyword>
<comment type="caution">
    <text evidence="3">The sequence shown here is derived from an EMBL/GenBank/DDBJ whole genome shotgun (WGS) entry which is preliminary data.</text>
</comment>
<evidence type="ECO:0000313" key="2">
    <source>
        <dbReference type="EMBL" id="GIE46196.1"/>
    </source>
</evidence>
<dbReference type="EMBL" id="JACHNC010000002">
    <property type="protein sequence ID" value="MBB4755308.1"/>
    <property type="molecule type" value="Genomic_DNA"/>
</dbReference>
<evidence type="ECO:0000313" key="5">
    <source>
        <dbReference type="Proteomes" id="UP000631312"/>
    </source>
</evidence>
<sequence>MTVLAERLRPRWDQATARLATWAGAMVGRIGRGLPGVGGPLLVAAGLWMAWPPLGLVFAGLALWALDRRV</sequence>
<keyword evidence="1" id="KW-0812">Transmembrane</keyword>
<organism evidence="3 4">
    <name type="scientific">Actinoplanes lobatus</name>
    <dbReference type="NCBI Taxonomy" id="113568"/>
    <lineage>
        <taxon>Bacteria</taxon>
        <taxon>Bacillati</taxon>
        <taxon>Actinomycetota</taxon>
        <taxon>Actinomycetes</taxon>
        <taxon>Micromonosporales</taxon>
        <taxon>Micromonosporaceae</taxon>
        <taxon>Actinoplanes</taxon>
    </lineage>
</organism>
<dbReference type="Proteomes" id="UP000590511">
    <property type="component" value="Unassembled WGS sequence"/>
</dbReference>
<proteinExistence type="predicted"/>
<evidence type="ECO:0000256" key="1">
    <source>
        <dbReference type="SAM" id="Phobius"/>
    </source>
</evidence>
<dbReference type="RefSeq" id="WP_188127654.1">
    <property type="nucleotide sequence ID" value="NZ_BOMP01000192.1"/>
</dbReference>
<reference evidence="2 5" key="2">
    <citation type="submission" date="2021-01" db="EMBL/GenBank/DDBJ databases">
        <title>Whole genome shotgun sequence of Actinoplanes lobatus NBRC 12513.</title>
        <authorList>
            <person name="Komaki H."/>
            <person name="Tamura T."/>
        </authorList>
    </citation>
    <scope>NUCLEOTIDE SEQUENCE [LARGE SCALE GENOMIC DNA]</scope>
    <source>
        <strain evidence="2 5">NBRC 12513</strain>
    </source>
</reference>